<feature type="region of interest" description="Disordered" evidence="1">
    <location>
        <begin position="144"/>
        <end position="168"/>
    </location>
</feature>
<dbReference type="EMBL" id="JACASE010000009">
    <property type="protein sequence ID" value="KAF6435269.1"/>
    <property type="molecule type" value="Genomic_DNA"/>
</dbReference>
<dbReference type="InterPro" id="IPR038873">
    <property type="entry name" value="CXorf66"/>
</dbReference>
<keyword evidence="3" id="KW-0732">Signal</keyword>
<name>A0A7J8EJD5_ROUAE</name>
<dbReference type="Proteomes" id="UP000593571">
    <property type="component" value="Unassembled WGS sequence"/>
</dbReference>
<feature type="compositionally biased region" description="Polar residues" evidence="1">
    <location>
        <begin position="149"/>
        <end position="163"/>
    </location>
</feature>
<accession>A0A7J8EJD5</accession>
<feature type="transmembrane region" description="Helical" evidence="2">
    <location>
        <begin position="48"/>
        <end position="70"/>
    </location>
</feature>
<evidence type="ECO:0000256" key="1">
    <source>
        <dbReference type="SAM" id="MobiDB-lite"/>
    </source>
</evidence>
<comment type="caution">
    <text evidence="4">The sequence shown here is derived from an EMBL/GenBank/DDBJ whole genome shotgun (WGS) entry which is preliminary data.</text>
</comment>
<feature type="signal peptide" evidence="3">
    <location>
        <begin position="1"/>
        <end position="19"/>
    </location>
</feature>
<evidence type="ECO:0000313" key="5">
    <source>
        <dbReference type="Proteomes" id="UP000593571"/>
    </source>
</evidence>
<feature type="chain" id="PRO_5029809663" evidence="3">
    <location>
        <begin position="20"/>
        <end position="377"/>
    </location>
</feature>
<proteinExistence type="predicted"/>
<gene>
    <name evidence="4" type="ORF">HJG63_003546</name>
</gene>
<keyword evidence="5" id="KW-1185">Reference proteome</keyword>
<dbReference type="AlphaFoldDB" id="A0A7J8EJD5"/>
<organism evidence="4 5">
    <name type="scientific">Rousettus aegyptiacus</name>
    <name type="common">Egyptian fruit bat</name>
    <name type="synonym">Pteropus aegyptiacus</name>
    <dbReference type="NCBI Taxonomy" id="9407"/>
    <lineage>
        <taxon>Eukaryota</taxon>
        <taxon>Metazoa</taxon>
        <taxon>Chordata</taxon>
        <taxon>Craniata</taxon>
        <taxon>Vertebrata</taxon>
        <taxon>Euteleostomi</taxon>
        <taxon>Mammalia</taxon>
        <taxon>Eutheria</taxon>
        <taxon>Laurasiatheria</taxon>
        <taxon>Chiroptera</taxon>
        <taxon>Yinpterochiroptera</taxon>
        <taxon>Pteropodoidea</taxon>
        <taxon>Pteropodidae</taxon>
        <taxon>Rousettinae</taxon>
        <taxon>Rousettus</taxon>
    </lineage>
</organism>
<protein>
    <submittedName>
        <fullName evidence="4">Secreted glycoprotein, X-linked</fullName>
    </submittedName>
</protein>
<keyword evidence="2" id="KW-1133">Transmembrane helix</keyword>
<evidence type="ECO:0000256" key="2">
    <source>
        <dbReference type="SAM" id="Phobius"/>
    </source>
</evidence>
<dbReference type="KEGG" id="ray:107503211"/>
<dbReference type="PANTHER" id="PTHR37340">
    <property type="entry name" value="GENE 7073-RELATED"/>
    <property type="match status" value="1"/>
</dbReference>
<keyword evidence="2" id="KW-0812">Transmembrane</keyword>
<reference evidence="4 5" key="1">
    <citation type="journal article" date="2020" name="Nature">
        <title>Six reference-quality genomes reveal evolution of bat adaptations.</title>
        <authorList>
            <person name="Jebb D."/>
            <person name="Huang Z."/>
            <person name="Pippel M."/>
            <person name="Hughes G.M."/>
            <person name="Lavrichenko K."/>
            <person name="Devanna P."/>
            <person name="Winkler S."/>
            <person name="Jermiin L.S."/>
            <person name="Skirmuntt E.C."/>
            <person name="Katzourakis A."/>
            <person name="Burkitt-Gray L."/>
            <person name="Ray D.A."/>
            <person name="Sullivan K.A.M."/>
            <person name="Roscito J.G."/>
            <person name="Kirilenko B.M."/>
            <person name="Davalos L.M."/>
            <person name="Corthals A.P."/>
            <person name="Power M.L."/>
            <person name="Jones G."/>
            <person name="Ransome R.D."/>
            <person name="Dechmann D.K.N."/>
            <person name="Locatelli A.G."/>
            <person name="Puechmaille S.J."/>
            <person name="Fedrigo O."/>
            <person name="Jarvis E.D."/>
            <person name="Hiller M."/>
            <person name="Vernes S.C."/>
            <person name="Myers E.W."/>
            <person name="Teeling E.C."/>
        </authorList>
    </citation>
    <scope>NUCLEOTIDE SEQUENCE [LARGE SCALE GENOMIC DNA]</scope>
    <source>
        <strain evidence="4">MRouAeg1</strain>
        <tissue evidence="4">Muscle</tissue>
    </source>
</reference>
<dbReference type="OrthoDB" id="9837811at2759"/>
<keyword evidence="2" id="KW-0472">Membrane</keyword>
<evidence type="ECO:0000313" key="4">
    <source>
        <dbReference type="EMBL" id="KAF6435269.1"/>
    </source>
</evidence>
<sequence length="377" mass="42034">MNLFIYVLLVSIWTNSCLNTNQTNGSSTTGAKHLESMEIKLDSFRRRLLIIVIGVIIIAFAFICFCFLHYNCVGDEAETAKKEGIAVKTSKSSKTSISESKTASPCILETDSMLLNVEKLSEPSSPEKTSTLSSTEKLIKPLSPEMPLRSSSTEKLIRPSSQEMPCKSSSTKRVFRSSSYLEKSHRTCSLEKSHKLTCSHKLVNQVNSSYSNMAVKSTWPASLQYPVKTTESSCPPCPYNQILVPEPSNLQKFGTRMSFGHSNIKTLVSVGRAEVLSRPQSVKSCQCYQEKCLTCKTTSKSWSNDISKTKKTNAQNTPFLFEMNPFPKSFHKVDSRDNVVYGNASDSDKITYDSEDDSDREITIICDRKPNEGIPNN</sequence>
<evidence type="ECO:0000256" key="3">
    <source>
        <dbReference type="SAM" id="SignalP"/>
    </source>
</evidence>
<dbReference type="PANTHER" id="PTHR37340:SF1">
    <property type="entry name" value="GENE 7073-RELATED"/>
    <property type="match status" value="1"/>
</dbReference>